<accession>A0AAV9PQ85</accession>
<dbReference type="GO" id="GO:0005886">
    <property type="term" value="C:plasma membrane"/>
    <property type="evidence" value="ECO:0007669"/>
    <property type="project" value="TreeGrafter"/>
</dbReference>
<dbReference type="AlphaFoldDB" id="A0AAV9PQ85"/>
<dbReference type="PROSITE" id="PS50850">
    <property type="entry name" value="MFS"/>
    <property type="match status" value="1"/>
</dbReference>
<comment type="caution">
    <text evidence="8">The sequence shown here is derived from an EMBL/GenBank/DDBJ whole genome shotgun (WGS) entry which is preliminary data.</text>
</comment>
<gene>
    <name evidence="8" type="ORF">LTR77_000108</name>
</gene>
<evidence type="ECO:0000256" key="4">
    <source>
        <dbReference type="ARBA" id="ARBA00023136"/>
    </source>
</evidence>
<sequence length="159" mass="17214">MANNDMAAAPTNEKSAVDEKSGVEHVEQYSNHSDEKHPDYFNGMRIDGEDGEDHMHEPPMTFSRAMSLLAMGFMWVGSQIPLYLFGAIPPYIYGDIGGTDRWVWFVLGGLLALAGVCPFVGSLADLLGRRWVAMMGASLLVIGTVVATTAQVMGQFIGA</sequence>
<name>A0AAV9PQ85_9PEZI</name>
<dbReference type="InterPro" id="IPR036259">
    <property type="entry name" value="MFS_trans_sf"/>
</dbReference>
<dbReference type="GeneID" id="89921460"/>
<evidence type="ECO:0000259" key="7">
    <source>
        <dbReference type="PROSITE" id="PS50850"/>
    </source>
</evidence>
<proteinExistence type="predicted"/>
<evidence type="ECO:0000256" key="3">
    <source>
        <dbReference type="ARBA" id="ARBA00022989"/>
    </source>
</evidence>
<keyword evidence="2 6" id="KW-0812">Transmembrane</keyword>
<keyword evidence="3 6" id="KW-1133">Transmembrane helix</keyword>
<dbReference type="GO" id="GO:0022857">
    <property type="term" value="F:transmembrane transporter activity"/>
    <property type="evidence" value="ECO:0007669"/>
    <property type="project" value="InterPro"/>
</dbReference>
<evidence type="ECO:0000256" key="5">
    <source>
        <dbReference type="SAM" id="MobiDB-lite"/>
    </source>
</evidence>
<evidence type="ECO:0000256" key="6">
    <source>
        <dbReference type="SAM" id="Phobius"/>
    </source>
</evidence>
<feature type="domain" description="Major facilitator superfamily (MFS) profile" evidence="7">
    <location>
        <begin position="65"/>
        <end position="159"/>
    </location>
</feature>
<evidence type="ECO:0000256" key="2">
    <source>
        <dbReference type="ARBA" id="ARBA00022692"/>
    </source>
</evidence>
<reference evidence="8 9" key="1">
    <citation type="submission" date="2023-08" db="EMBL/GenBank/DDBJ databases">
        <title>Black Yeasts Isolated from many extreme environments.</title>
        <authorList>
            <person name="Coleine C."/>
            <person name="Stajich J.E."/>
            <person name="Selbmann L."/>
        </authorList>
    </citation>
    <scope>NUCLEOTIDE SEQUENCE [LARGE SCALE GENOMIC DNA]</scope>
    <source>
        <strain evidence="8 9">CCFEE 5935</strain>
    </source>
</reference>
<evidence type="ECO:0000256" key="1">
    <source>
        <dbReference type="ARBA" id="ARBA00004141"/>
    </source>
</evidence>
<keyword evidence="4 6" id="KW-0472">Membrane</keyword>
<protein>
    <recommendedName>
        <fullName evidence="7">Major facilitator superfamily (MFS) profile domain-containing protein</fullName>
    </recommendedName>
</protein>
<dbReference type="SUPFAM" id="SSF103473">
    <property type="entry name" value="MFS general substrate transporter"/>
    <property type="match status" value="1"/>
</dbReference>
<evidence type="ECO:0000313" key="9">
    <source>
        <dbReference type="Proteomes" id="UP001337655"/>
    </source>
</evidence>
<comment type="subcellular location">
    <subcellularLocation>
        <location evidence="1">Membrane</location>
        <topology evidence="1">Multi-pass membrane protein</topology>
    </subcellularLocation>
</comment>
<dbReference type="PANTHER" id="PTHR23501:SF109">
    <property type="entry name" value="MAJOR FACILITATOR SUPERFAMILY (MFS) PROFILE DOMAIN-CONTAINING PROTEIN-RELATED"/>
    <property type="match status" value="1"/>
</dbReference>
<feature type="transmembrane region" description="Helical" evidence="6">
    <location>
        <begin position="104"/>
        <end position="124"/>
    </location>
</feature>
<keyword evidence="9" id="KW-1185">Reference proteome</keyword>
<dbReference type="Proteomes" id="UP001337655">
    <property type="component" value="Unassembled WGS sequence"/>
</dbReference>
<dbReference type="Gene3D" id="1.20.1250.20">
    <property type="entry name" value="MFS general substrate transporter like domains"/>
    <property type="match status" value="1"/>
</dbReference>
<evidence type="ECO:0000313" key="8">
    <source>
        <dbReference type="EMBL" id="KAK5174972.1"/>
    </source>
</evidence>
<dbReference type="EMBL" id="JAVRRT010000001">
    <property type="protein sequence ID" value="KAK5174972.1"/>
    <property type="molecule type" value="Genomic_DNA"/>
</dbReference>
<dbReference type="InterPro" id="IPR020846">
    <property type="entry name" value="MFS_dom"/>
</dbReference>
<feature type="region of interest" description="Disordered" evidence="5">
    <location>
        <begin position="1"/>
        <end position="42"/>
    </location>
</feature>
<feature type="compositionally biased region" description="Basic and acidic residues" evidence="5">
    <location>
        <begin position="15"/>
        <end position="39"/>
    </location>
</feature>
<dbReference type="RefSeq" id="XP_064663610.1">
    <property type="nucleotide sequence ID" value="XM_064797376.1"/>
</dbReference>
<feature type="transmembrane region" description="Helical" evidence="6">
    <location>
        <begin position="131"/>
        <end position="153"/>
    </location>
</feature>
<dbReference type="PANTHER" id="PTHR23501">
    <property type="entry name" value="MAJOR FACILITATOR SUPERFAMILY"/>
    <property type="match status" value="1"/>
</dbReference>
<organism evidence="8 9">
    <name type="scientific">Saxophila tyrrhenica</name>
    <dbReference type="NCBI Taxonomy" id="1690608"/>
    <lineage>
        <taxon>Eukaryota</taxon>
        <taxon>Fungi</taxon>
        <taxon>Dikarya</taxon>
        <taxon>Ascomycota</taxon>
        <taxon>Pezizomycotina</taxon>
        <taxon>Dothideomycetes</taxon>
        <taxon>Dothideomycetidae</taxon>
        <taxon>Mycosphaerellales</taxon>
        <taxon>Extremaceae</taxon>
        <taxon>Saxophila</taxon>
    </lineage>
</organism>
<feature type="transmembrane region" description="Helical" evidence="6">
    <location>
        <begin position="68"/>
        <end position="92"/>
    </location>
</feature>